<accession>A0A6J7IFN0</accession>
<sequence>MEYNDPECLSECGPQIIVDVDRIIPALSSPKKWCDHVGFDRAGPEERDVDNDVVERIWSEFADEFTLTR</sequence>
<dbReference type="EMBL" id="CAFBMR010000124">
    <property type="protein sequence ID" value="CAB4929521.1"/>
    <property type="molecule type" value="Genomic_DNA"/>
</dbReference>
<name>A0A6J7IFN0_9ZZZZ</name>
<proteinExistence type="predicted"/>
<gene>
    <name evidence="1" type="ORF">UFOPK3610_01861</name>
</gene>
<protein>
    <submittedName>
        <fullName evidence="1">Unannotated protein</fullName>
    </submittedName>
</protein>
<evidence type="ECO:0000313" key="1">
    <source>
        <dbReference type="EMBL" id="CAB4929521.1"/>
    </source>
</evidence>
<organism evidence="1">
    <name type="scientific">freshwater metagenome</name>
    <dbReference type="NCBI Taxonomy" id="449393"/>
    <lineage>
        <taxon>unclassified sequences</taxon>
        <taxon>metagenomes</taxon>
        <taxon>ecological metagenomes</taxon>
    </lineage>
</organism>
<dbReference type="AlphaFoldDB" id="A0A6J7IFN0"/>
<reference evidence="1" key="1">
    <citation type="submission" date="2020-05" db="EMBL/GenBank/DDBJ databases">
        <authorList>
            <person name="Chiriac C."/>
            <person name="Salcher M."/>
            <person name="Ghai R."/>
            <person name="Kavagutti S V."/>
        </authorList>
    </citation>
    <scope>NUCLEOTIDE SEQUENCE</scope>
</reference>